<protein>
    <recommendedName>
        <fullName evidence="17">Protein kinase domain-containing protein</fullName>
    </recommendedName>
</protein>
<keyword evidence="2" id="KW-0723">Serine/threonine-protein kinase</keyword>
<dbReference type="PROSITE" id="PS00108">
    <property type="entry name" value="PROTEIN_KINASE_ST"/>
    <property type="match status" value="1"/>
</dbReference>
<evidence type="ECO:0000313" key="19">
    <source>
        <dbReference type="Proteomes" id="UP000326939"/>
    </source>
</evidence>
<dbReference type="Gene3D" id="3.30.200.20">
    <property type="entry name" value="Phosphorylase Kinase, domain 1"/>
    <property type="match status" value="1"/>
</dbReference>
<dbReference type="GO" id="GO:0005524">
    <property type="term" value="F:ATP binding"/>
    <property type="evidence" value="ECO:0007669"/>
    <property type="project" value="UniProtKB-KW"/>
</dbReference>
<dbReference type="Pfam" id="PF13947">
    <property type="entry name" value="GUB_WAK_bind"/>
    <property type="match status" value="1"/>
</dbReference>
<dbReference type="AlphaFoldDB" id="A0A5N5NCC1"/>
<evidence type="ECO:0000256" key="7">
    <source>
        <dbReference type="ARBA" id="ARBA00022777"/>
    </source>
</evidence>
<keyword evidence="7" id="KW-0418">Kinase</keyword>
<dbReference type="CDD" id="cd14066">
    <property type="entry name" value="STKc_IRAK"/>
    <property type="match status" value="1"/>
</dbReference>
<dbReference type="InterPro" id="IPR025287">
    <property type="entry name" value="WAK_GUB"/>
</dbReference>
<dbReference type="GO" id="GO:0030247">
    <property type="term" value="F:polysaccharide binding"/>
    <property type="evidence" value="ECO:0007669"/>
    <property type="project" value="InterPro"/>
</dbReference>
<dbReference type="SUPFAM" id="SSF56112">
    <property type="entry name" value="Protein kinase-like (PK-like)"/>
    <property type="match status" value="1"/>
</dbReference>
<name>A0A5N5NCC1_9ROSI</name>
<dbReference type="InterPro" id="IPR011009">
    <property type="entry name" value="Kinase-like_dom_sf"/>
</dbReference>
<dbReference type="PANTHER" id="PTHR27005">
    <property type="entry name" value="WALL-ASSOCIATED RECEPTOR KINASE-LIKE 21"/>
    <property type="match status" value="1"/>
</dbReference>
<proteinExistence type="predicted"/>
<keyword evidence="11" id="KW-1015">Disulfide bond</keyword>
<evidence type="ECO:0000256" key="6">
    <source>
        <dbReference type="ARBA" id="ARBA00022741"/>
    </source>
</evidence>
<dbReference type="PANTHER" id="PTHR27005:SF335">
    <property type="entry name" value="PROTEIN KINASE DOMAIN-CONTAINING PROTEIN"/>
    <property type="match status" value="1"/>
</dbReference>
<evidence type="ECO:0000256" key="12">
    <source>
        <dbReference type="ARBA" id="ARBA00023180"/>
    </source>
</evidence>
<comment type="catalytic activity">
    <reaction evidence="13">
        <text>L-seryl-[protein] + ATP = O-phospho-L-seryl-[protein] + ADP + H(+)</text>
        <dbReference type="Rhea" id="RHEA:17989"/>
        <dbReference type="Rhea" id="RHEA-COMP:9863"/>
        <dbReference type="Rhea" id="RHEA-COMP:11604"/>
        <dbReference type="ChEBI" id="CHEBI:15378"/>
        <dbReference type="ChEBI" id="CHEBI:29999"/>
        <dbReference type="ChEBI" id="CHEBI:30616"/>
        <dbReference type="ChEBI" id="CHEBI:83421"/>
        <dbReference type="ChEBI" id="CHEBI:456216"/>
    </reaction>
</comment>
<evidence type="ECO:0000259" key="17">
    <source>
        <dbReference type="PROSITE" id="PS50011"/>
    </source>
</evidence>
<evidence type="ECO:0000256" key="13">
    <source>
        <dbReference type="ARBA" id="ARBA00047558"/>
    </source>
</evidence>
<dbReference type="InterPro" id="IPR001245">
    <property type="entry name" value="Ser-Thr/Tyr_kinase_cat_dom"/>
</dbReference>
<evidence type="ECO:0000313" key="18">
    <source>
        <dbReference type="EMBL" id="KAB5564939.1"/>
    </source>
</evidence>
<sequence length="724" mass="80242">MQVVKLVSHISFLLLTLMFHPASAQSPPGLAKPNCPDHCGSISIPYPFGIGKDCWMEESFDVHCDETSTSPRAFLRRIDMELVNITLTGGVLVKGPVKSVESLGRHEVLRFNLTGTPFFLSNNYFIAVGCNTRASLWTENGTTEHTVCDSICSNGSNSITNIRPENGECSDEEDCCQDMYFPSSLQVFNTSLESIEGKQRSDGKKLVFLADQQWFDSKIKSPQDISNLPGTTVPVSLALLLNNISWTYSADTTDCRMSYTKNRTTVSAYSCSCLEGYEGNPYLQCTDADECEDQNSCHGLTRCVNTKGSYTCNLHPLRFTALGTDVFLALRTVIGLAHGAVFLLIGGAWLMQKLKKKKKCIQLKNKFFKRNGGLLLQQQLSSSDGSLQKTKVFCSNELEKATGYFNENRVLGHGGQGTVYKGMLADGSIVAVKKSTMVDEEKLEEFINEVVILSQINHRNVVRLLGCCLETEVPLLVYEFIPSGTLSQYLHEQNEDFMLSWESRLRIASEAAGAISHLHSSASIPIYHRDIKSTNILLDEKYRAKVSDFGTSRSVSIDQTHLTTKVQGTFGYLDPEYFQTSQLTEKSDVYSFGVVLVELLSGKRPLFLTSSLETISLVVHFNDSMEDGRLFDIIDAQVKGDCNEEEAIVIANLAKRCLNLNGRNRPTMREVAMKLEGILLSRKGINIQQIGEVDESSTSISCSSFEIGIDLPLDCNTSTSPETW</sequence>
<comment type="caution">
    <text evidence="18">The sequence shown here is derived from an EMBL/GenBank/DDBJ whole genome shotgun (WGS) entry which is preliminary data.</text>
</comment>
<dbReference type="PROSITE" id="PS01187">
    <property type="entry name" value="EGF_CA"/>
    <property type="match status" value="1"/>
</dbReference>
<keyword evidence="19" id="KW-1185">Reference proteome</keyword>
<keyword evidence="5 16" id="KW-0732">Signal</keyword>
<feature type="chain" id="PRO_5024448841" description="Protein kinase domain-containing protein" evidence="16">
    <location>
        <begin position="25"/>
        <end position="724"/>
    </location>
</feature>
<dbReference type="InterPro" id="IPR045274">
    <property type="entry name" value="WAK-like"/>
</dbReference>
<feature type="signal peptide" evidence="16">
    <location>
        <begin position="1"/>
        <end position="24"/>
    </location>
</feature>
<dbReference type="EMBL" id="VDCV01000003">
    <property type="protein sequence ID" value="KAB5564939.1"/>
    <property type="molecule type" value="Genomic_DNA"/>
</dbReference>
<dbReference type="GO" id="GO:0007166">
    <property type="term" value="P:cell surface receptor signaling pathway"/>
    <property type="evidence" value="ECO:0007669"/>
    <property type="project" value="InterPro"/>
</dbReference>
<dbReference type="FunFam" id="3.30.200.20:FF:000043">
    <property type="entry name" value="Wall-associated receptor kinase 2"/>
    <property type="match status" value="1"/>
</dbReference>
<evidence type="ECO:0000256" key="14">
    <source>
        <dbReference type="ARBA" id="ARBA00047951"/>
    </source>
</evidence>
<keyword evidence="9 15" id="KW-1133">Transmembrane helix</keyword>
<evidence type="ECO:0000256" key="4">
    <source>
        <dbReference type="ARBA" id="ARBA00022692"/>
    </source>
</evidence>
<dbReference type="Pfam" id="PF07714">
    <property type="entry name" value="PK_Tyr_Ser-Thr"/>
    <property type="match status" value="1"/>
</dbReference>
<evidence type="ECO:0000256" key="11">
    <source>
        <dbReference type="ARBA" id="ARBA00023157"/>
    </source>
</evidence>
<comment type="subcellular location">
    <subcellularLocation>
        <location evidence="1">Membrane</location>
        <topology evidence="1">Single-pass type I membrane protein</topology>
    </subcellularLocation>
</comment>
<reference evidence="19" key="1">
    <citation type="journal article" date="2019" name="Gigascience">
        <title>De novo genome assembly of the endangered Acer yangbiense, a plant species with extremely small populations endemic to Yunnan Province, China.</title>
        <authorList>
            <person name="Yang J."/>
            <person name="Wariss H.M."/>
            <person name="Tao L."/>
            <person name="Zhang R."/>
            <person name="Yun Q."/>
            <person name="Hollingsworth P."/>
            <person name="Dao Z."/>
            <person name="Luo G."/>
            <person name="Guo H."/>
            <person name="Ma Y."/>
            <person name="Sun W."/>
        </authorList>
    </citation>
    <scope>NUCLEOTIDE SEQUENCE [LARGE SCALE GENOMIC DNA]</scope>
    <source>
        <strain evidence="19">cv. br00</strain>
    </source>
</reference>
<keyword evidence="4 15" id="KW-0812">Transmembrane</keyword>
<dbReference type="CDD" id="cd00054">
    <property type="entry name" value="EGF_CA"/>
    <property type="match status" value="1"/>
</dbReference>
<feature type="domain" description="Protein kinase" evidence="17">
    <location>
        <begin position="405"/>
        <end position="679"/>
    </location>
</feature>
<keyword evidence="6" id="KW-0547">Nucleotide-binding</keyword>
<keyword evidence="3" id="KW-0808">Transferase</keyword>
<organism evidence="18 19">
    <name type="scientific">Salix brachista</name>
    <dbReference type="NCBI Taxonomy" id="2182728"/>
    <lineage>
        <taxon>Eukaryota</taxon>
        <taxon>Viridiplantae</taxon>
        <taxon>Streptophyta</taxon>
        <taxon>Embryophyta</taxon>
        <taxon>Tracheophyta</taxon>
        <taxon>Spermatophyta</taxon>
        <taxon>Magnoliopsida</taxon>
        <taxon>eudicotyledons</taxon>
        <taxon>Gunneridae</taxon>
        <taxon>Pentapetalae</taxon>
        <taxon>rosids</taxon>
        <taxon>fabids</taxon>
        <taxon>Malpighiales</taxon>
        <taxon>Salicaceae</taxon>
        <taxon>Saliceae</taxon>
        <taxon>Salix</taxon>
    </lineage>
</organism>
<evidence type="ECO:0000256" key="10">
    <source>
        <dbReference type="ARBA" id="ARBA00023136"/>
    </source>
</evidence>
<keyword evidence="10 15" id="KW-0472">Membrane</keyword>
<evidence type="ECO:0000256" key="1">
    <source>
        <dbReference type="ARBA" id="ARBA00004479"/>
    </source>
</evidence>
<dbReference type="InterPro" id="IPR000719">
    <property type="entry name" value="Prot_kinase_dom"/>
</dbReference>
<dbReference type="FunFam" id="1.10.510.10:FF:000084">
    <property type="entry name" value="Wall-associated receptor kinase 2"/>
    <property type="match status" value="1"/>
</dbReference>
<dbReference type="PROSITE" id="PS50011">
    <property type="entry name" value="PROTEIN_KINASE_DOM"/>
    <property type="match status" value="1"/>
</dbReference>
<evidence type="ECO:0000256" key="15">
    <source>
        <dbReference type="SAM" id="Phobius"/>
    </source>
</evidence>
<evidence type="ECO:0000256" key="9">
    <source>
        <dbReference type="ARBA" id="ARBA00022989"/>
    </source>
</evidence>
<comment type="catalytic activity">
    <reaction evidence="14">
        <text>L-threonyl-[protein] + ATP = O-phospho-L-threonyl-[protein] + ADP + H(+)</text>
        <dbReference type="Rhea" id="RHEA:46608"/>
        <dbReference type="Rhea" id="RHEA-COMP:11060"/>
        <dbReference type="Rhea" id="RHEA-COMP:11605"/>
        <dbReference type="ChEBI" id="CHEBI:15378"/>
        <dbReference type="ChEBI" id="CHEBI:30013"/>
        <dbReference type="ChEBI" id="CHEBI:30616"/>
        <dbReference type="ChEBI" id="CHEBI:61977"/>
        <dbReference type="ChEBI" id="CHEBI:456216"/>
    </reaction>
</comment>
<dbReference type="GO" id="GO:0004674">
    <property type="term" value="F:protein serine/threonine kinase activity"/>
    <property type="evidence" value="ECO:0007669"/>
    <property type="project" value="UniProtKB-KW"/>
</dbReference>
<dbReference type="InterPro" id="IPR018097">
    <property type="entry name" value="EGF_Ca-bd_CS"/>
</dbReference>
<feature type="transmembrane region" description="Helical" evidence="15">
    <location>
        <begin position="326"/>
        <end position="350"/>
    </location>
</feature>
<evidence type="ECO:0000256" key="5">
    <source>
        <dbReference type="ARBA" id="ARBA00022729"/>
    </source>
</evidence>
<dbReference type="Gene3D" id="2.10.25.10">
    <property type="entry name" value="Laminin"/>
    <property type="match status" value="1"/>
</dbReference>
<keyword evidence="8" id="KW-0067">ATP-binding</keyword>
<evidence type="ECO:0000256" key="2">
    <source>
        <dbReference type="ARBA" id="ARBA00022527"/>
    </source>
</evidence>
<accession>A0A5N5NCC1</accession>
<gene>
    <name evidence="18" type="ORF">DKX38_004993</name>
</gene>
<dbReference type="Proteomes" id="UP000326939">
    <property type="component" value="Chromosome 3"/>
</dbReference>
<evidence type="ECO:0000256" key="16">
    <source>
        <dbReference type="SAM" id="SignalP"/>
    </source>
</evidence>
<dbReference type="Gene3D" id="1.10.510.10">
    <property type="entry name" value="Transferase(Phosphotransferase) domain 1"/>
    <property type="match status" value="1"/>
</dbReference>
<keyword evidence="12" id="KW-0325">Glycoprotein</keyword>
<dbReference type="InterPro" id="IPR008271">
    <property type="entry name" value="Ser/Thr_kinase_AS"/>
</dbReference>
<evidence type="ECO:0000256" key="8">
    <source>
        <dbReference type="ARBA" id="ARBA00022840"/>
    </source>
</evidence>
<dbReference type="GO" id="GO:0005886">
    <property type="term" value="C:plasma membrane"/>
    <property type="evidence" value="ECO:0007669"/>
    <property type="project" value="TreeGrafter"/>
</dbReference>
<dbReference type="GO" id="GO:0005509">
    <property type="term" value="F:calcium ion binding"/>
    <property type="evidence" value="ECO:0007669"/>
    <property type="project" value="InterPro"/>
</dbReference>
<evidence type="ECO:0000256" key="3">
    <source>
        <dbReference type="ARBA" id="ARBA00022679"/>
    </source>
</evidence>
<dbReference type="SMART" id="SM00220">
    <property type="entry name" value="S_TKc"/>
    <property type="match status" value="1"/>
</dbReference>